<evidence type="ECO:0000313" key="2">
    <source>
        <dbReference type="Proteomes" id="UP001159363"/>
    </source>
</evidence>
<accession>A0ABQ9I829</accession>
<protein>
    <submittedName>
        <fullName evidence="1">Uncharacterized protein</fullName>
    </submittedName>
</protein>
<name>A0ABQ9I829_9NEOP</name>
<dbReference type="EMBL" id="JARBHB010000002">
    <property type="protein sequence ID" value="KAJ8892830.1"/>
    <property type="molecule type" value="Genomic_DNA"/>
</dbReference>
<dbReference type="Proteomes" id="UP001159363">
    <property type="component" value="Chromosome 2"/>
</dbReference>
<comment type="caution">
    <text evidence="1">The sequence shown here is derived from an EMBL/GenBank/DDBJ whole genome shotgun (WGS) entry which is preliminary data.</text>
</comment>
<reference evidence="1 2" key="1">
    <citation type="submission" date="2023-02" db="EMBL/GenBank/DDBJ databases">
        <title>LHISI_Scaffold_Assembly.</title>
        <authorList>
            <person name="Stuart O.P."/>
            <person name="Cleave R."/>
            <person name="Magrath M.J.L."/>
            <person name="Mikheyev A.S."/>
        </authorList>
    </citation>
    <scope>NUCLEOTIDE SEQUENCE [LARGE SCALE GENOMIC DNA]</scope>
    <source>
        <strain evidence="1">Daus_M_001</strain>
        <tissue evidence="1">Leg muscle</tissue>
    </source>
</reference>
<keyword evidence="2" id="KW-1185">Reference proteome</keyword>
<gene>
    <name evidence="1" type="ORF">PR048_005411</name>
</gene>
<organism evidence="1 2">
    <name type="scientific">Dryococelus australis</name>
    <dbReference type="NCBI Taxonomy" id="614101"/>
    <lineage>
        <taxon>Eukaryota</taxon>
        <taxon>Metazoa</taxon>
        <taxon>Ecdysozoa</taxon>
        <taxon>Arthropoda</taxon>
        <taxon>Hexapoda</taxon>
        <taxon>Insecta</taxon>
        <taxon>Pterygota</taxon>
        <taxon>Neoptera</taxon>
        <taxon>Polyneoptera</taxon>
        <taxon>Phasmatodea</taxon>
        <taxon>Verophasmatodea</taxon>
        <taxon>Anareolatae</taxon>
        <taxon>Phasmatidae</taxon>
        <taxon>Eurycanthinae</taxon>
        <taxon>Dryococelus</taxon>
    </lineage>
</organism>
<proteinExistence type="predicted"/>
<evidence type="ECO:0000313" key="1">
    <source>
        <dbReference type="EMBL" id="KAJ8892830.1"/>
    </source>
</evidence>
<sequence length="138" mass="16644">MIEANSRRTTHMYSPNRWMTIVKEAKRKNSFNVIEMRRTDLFSTKELEESIVSRKKNIDSHNFNWLQMRWLRYEKSCPLTLKYKSTINPVINLAKAGRRMPVLSLLKHQELLYTQRRPITETKKRDMFDLLPFIPPFL</sequence>